<gene>
    <name evidence="15" type="ORF">WR25_17492</name>
</gene>
<feature type="compositionally biased region" description="Acidic residues" evidence="13">
    <location>
        <begin position="340"/>
        <end position="353"/>
    </location>
</feature>
<evidence type="ECO:0000256" key="9">
    <source>
        <dbReference type="ARBA" id="ARBA00053480"/>
    </source>
</evidence>
<comment type="function">
    <text evidence="9">Segment polarity protein. Functions together with arm to transduce the Wingless (Wg) signal in embryos and in developing adult tissues. Acts as a transcriptional activator, but in the absence of arm, it binds to gro and acts as a transcriptional repressor of wg-responsive genes.</text>
</comment>
<dbReference type="PROSITE" id="PS50118">
    <property type="entry name" value="HMG_BOX_2"/>
    <property type="match status" value="1"/>
</dbReference>
<dbReference type="GO" id="GO:0060070">
    <property type="term" value="P:canonical Wnt signaling pathway"/>
    <property type="evidence" value="ECO:0007669"/>
    <property type="project" value="TreeGrafter"/>
</dbReference>
<proteinExistence type="inferred from homology"/>
<accession>A0A2A2L676</accession>
<dbReference type="InterPro" id="IPR009071">
    <property type="entry name" value="HMG_box_dom"/>
</dbReference>
<name>A0A2A2L676_9BILA</name>
<keyword evidence="4" id="KW-0805">Transcription regulation</keyword>
<dbReference type="AlphaFoldDB" id="A0A2A2L676"/>
<feature type="compositionally biased region" description="Low complexity" evidence="13">
    <location>
        <begin position="307"/>
        <end position="322"/>
    </location>
</feature>
<dbReference type="PANTHER" id="PTHR10373">
    <property type="entry name" value="TRANSCRIPTION FACTOR 7 FAMILY MEMBER"/>
    <property type="match status" value="1"/>
</dbReference>
<evidence type="ECO:0000256" key="5">
    <source>
        <dbReference type="ARBA" id="ARBA00023125"/>
    </source>
</evidence>
<evidence type="ECO:0000259" key="14">
    <source>
        <dbReference type="PROSITE" id="PS50118"/>
    </source>
</evidence>
<dbReference type="GO" id="GO:0001222">
    <property type="term" value="F:transcription corepressor binding"/>
    <property type="evidence" value="ECO:0007669"/>
    <property type="project" value="UniProtKB-ARBA"/>
</dbReference>
<feature type="DNA-binding region" description="HMG box" evidence="12">
    <location>
        <begin position="165"/>
        <end position="235"/>
    </location>
</feature>
<reference evidence="15 16" key="1">
    <citation type="journal article" date="2017" name="Curr. Biol.">
        <title>Genome architecture and evolution of a unichromosomal asexual nematode.</title>
        <authorList>
            <person name="Fradin H."/>
            <person name="Zegar C."/>
            <person name="Gutwein M."/>
            <person name="Lucas J."/>
            <person name="Kovtun M."/>
            <person name="Corcoran D."/>
            <person name="Baugh L.R."/>
            <person name="Kiontke K."/>
            <person name="Gunsalus K."/>
            <person name="Fitch D.H."/>
            <person name="Piano F."/>
        </authorList>
    </citation>
    <scope>NUCLEOTIDE SEQUENCE [LARGE SCALE GENOMIC DNA]</scope>
    <source>
        <strain evidence="15">PF1309</strain>
    </source>
</reference>
<keyword evidence="6" id="KW-0010">Activator</keyword>
<dbReference type="GO" id="GO:0000981">
    <property type="term" value="F:DNA-binding transcription factor activity, RNA polymerase II-specific"/>
    <property type="evidence" value="ECO:0007669"/>
    <property type="project" value="TreeGrafter"/>
</dbReference>
<dbReference type="SMART" id="SM01366">
    <property type="entry name" value="c-clamp"/>
    <property type="match status" value="1"/>
</dbReference>
<evidence type="ECO:0000256" key="3">
    <source>
        <dbReference type="ARBA" id="ARBA00022687"/>
    </source>
</evidence>
<evidence type="ECO:0000256" key="6">
    <source>
        <dbReference type="ARBA" id="ARBA00023159"/>
    </source>
</evidence>
<evidence type="ECO:0000256" key="2">
    <source>
        <dbReference type="ARBA" id="ARBA00006569"/>
    </source>
</evidence>
<dbReference type="InterPro" id="IPR036910">
    <property type="entry name" value="HMG_box_dom_sf"/>
</dbReference>
<evidence type="ECO:0000256" key="7">
    <source>
        <dbReference type="ARBA" id="ARBA00023163"/>
    </source>
</evidence>
<dbReference type="EMBL" id="LIAE01007150">
    <property type="protein sequence ID" value="PAV81653.1"/>
    <property type="molecule type" value="Genomic_DNA"/>
</dbReference>
<dbReference type="Pfam" id="PF00505">
    <property type="entry name" value="HMG_box"/>
    <property type="match status" value="1"/>
</dbReference>
<keyword evidence="5 12" id="KW-0238">DNA-binding</keyword>
<keyword evidence="8 12" id="KW-0539">Nucleus</keyword>
<feature type="region of interest" description="Disordered" evidence="13">
    <location>
        <begin position="138"/>
        <end position="165"/>
    </location>
</feature>
<feature type="compositionally biased region" description="Basic and acidic residues" evidence="13">
    <location>
        <begin position="252"/>
        <end position="261"/>
    </location>
</feature>
<evidence type="ECO:0000256" key="10">
    <source>
        <dbReference type="ARBA" id="ARBA00061799"/>
    </source>
</evidence>
<organism evidence="15 16">
    <name type="scientific">Diploscapter pachys</name>
    <dbReference type="NCBI Taxonomy" id="2018661"/>
    <lineage>
        <taxon>Eukaryota</taxon>
        <taxon>Metazoa</taxon>
        <taxon>Ecdysozoa</taxon>
        <taxon>Nematoda</taxon>
        <taxon>Chromadorea</taxon>
        <taxon>Rhabditida</taxon>
        <taxon>Rhabditina</taxon>
        <taxon>Rhabditomorpha</taxon>
        <taxon>Rhabditoidea</taxon>
        <taxon>Rhabditidae</taxon>
        <taxon>Diploscapter</taxon>
    </lineage>
</organism>
<dbReference type="Proteomes" id="UP000218231">
    <property type="component" value="Unassembled WGS sequence"/>
</dbReference>
<dbReference type="STRING" id="2018661.A0A2A2L676"/>
<evidence type="ECO:0000256" key="13">
    <source>
        <dbReference type="SAM" id="MobiDB-lite"/>
    </source>
</evidence>
<dbReference type="GO" id="GO:0007500">
    <property type="term" value="P:mesodermal cell fate determination"/>
    <property type="evidence" value="ECO:0007669"/>
    <property type="project" value="UniProtKB-ARBA"/>
</dbReference>
<dbReference type="GO" id="GO:0000785">
    <property type="term" value="C:chromatin"/>
    <property type="evidence" value="ECO:0007669"/>
    <property type="project" value="TreeGrafter"/>
</dbReference>
<keyword evidence="3" id="KW-0879">Wnt signaling pathway</keyword>
<keyword evidence="7" id="KW-0804">Transcription</keyword>
<dbReference type="GO" id="GO:0007435">
    <property type="term" value="P:salivary gland morphogenesis"/>
    <property type="evidence" value="ECO:0007669"/>
    <property type="project" value="UniProtKB-ARBA"/>
</dbReference>
<dbReference type="OrthoDB" id="2307332at2759"/>
<dbReference type="FunFam" id="1.10.30.10:FF:000001">
    <property type="entry name" value="transcription factor 7 isoform X2"/>
    <property type="match status" value="1"/>
</dbReference>
<dbReference type="SUPFAM" id="SSF47095">
    <property type="entry name" value="HMG-box"/>
    <property type="match status" value="1"/>
</dbReference>
<feature type="compositionally biased region" description="Basic residues" evidence="13">
    <location>
        <begin position="242"/>
        <end position="251"/>
    </location>
</feature>
<dbReference type="SMART" id="SM00398">
    <property type="entry name" value="HMG"/>
    <property type="match status" value="1"/>
</dbReference>
<evidence type="ECO:0000256" key="11">
    <source>
        <dbReference type="ARBA" id="ARBA00080285"/>
    </source>
</evidence>
<dbReference type="GO" id="GO:0000978">
    <property type="term" value="F:RNA polymerase II cis-regulatory region sequence-specific DNA binding"/>
    <property type="evidence" value="ECO:0007669"/>
    <property type="project" value="TreeGrafter"/>
</dbReference>
<evidence type="ECO:0000256" key="12">
    <source>
        <dbReference type="PROSITE-ProRule" id="PRU00267"/>
    </source>
</evidence>
<comment type="subcellular location">
    <subcellularLocation>
        <location evidence="1">Nucleus</location>
    </subcellularLocation>
</comment>
<evidence type="ECO:0000313" key="15">
    <source>
        <dbReference type="EMBL" id="PAV81653.1"/>
    </source>
</evidence>
<evidence type="ECO:0000313" key="16">
    <source>
        <dbReference type="Proteomes" id="UP000218231"/>
    </source>
</evidence>
<dbReference type="GO" id="GO:1990907">
    <property type="term" value="C:beta-catenin-TCF complex"/>
    <property type="evidence" value="ECO:0007669"/>
    <property type="project" value="TreeGrafter"/>
</dbReference>
<comment type="subunit">
    <text evidence="10">Binds to the beta-catenin homolog arm or to gro.</text>
</comment>
<evidence type="ECO:0000256" key="8">
    <source>
        <dbReference type="ARBA" id="ARBA00023242"/>
    </source>
</evidence>
<comment type="similarity">
    <text evidence="2">Belongs to the TCF/LEF family.</text>
</comment>
<feature type="region of interest" description="Disordered" evidence="13">
    <location>
        <begin position="304"/>
        <end position="370"/>
    </location>
</feature>
<dbReference type="Gene3D" id="1.10.30.10">
    <property type="entry name" value="High mobility group box domain"/>
    <property type="match status" value="1"/>
</dbReference>
<feature type="region of interest" description="Disordered" evidence="13">
    <location>
        <begin position="223"/>
        <end position="261"/>
    </location>
</feature>
<dbReference type="InterPro" id="IPR024940">
    <property type="entry name" value="TCF/LEF"/>
</dbReference>
<protein>
    <recommendedName>
        <fullName evidence="11">dTCF</fullName>
    </recommendedName>
</protein>
<keyword evidence="16" id="KW-1185">Reference proteome</keyword>
<evidence type="ECO:0000256" key="4">
    <source>
        <dbReference type="ARBA" id="ARBA00023015"/>
    </source>
</evidence>
<comment type="caution">
    <text evidence="15">The sequence shown here is derived from an EMBL/GenBank/DDBJ whole genome shotgun (WGS) entry which is preliminary data.</text>
</comment>
<sequence>MASPSYFHQLLPPAIGAPISPAYVNMMFPWMFPATAAAYGMQQTLSPSYCLLPHVATAAAAMSPSFTQAYNAAAMMMAGGPQSPIYRAAAMAVHQKAQENLRTLSSLNPVHPNLPTASQGVPLSQLHQNLRMPYANLNGATPDQVNGGGPIRRSREHKPKKDDHVKKPLNAFMWFMKENRPKLMEEQGYKEKQSAELNKELGKRWHALDKEEQQRYYDMAKKESEEHRMKHPNWTAKDNYAVHKKKKKRRDKSIESTEQKKCRARFGLAQQERWCKYCKRKKKCEFSYDRINEPLSIVGEMNERVNSTSSGPSPMTSSIGGPSPSGPSPMEHTPTSMESGESDDDDDDDDIDGPDATITMELDSYVKQMV</sequence>
<dbReference type="PANTHER" id="PTHR10373:SF38">
    <property type="entry name" value="PROTEIN PANGOLIN, ISOFORM J"/>
    <property type="match status" value="1"/>
</dbReference>
<dbReference type="GO" id="GO:0072091">
    <property type="term" value="P:regulation of stem cell proliferation"/>
    <property type="evidence" value="ECO:0007669"/>
    <property type="project" value="UniProtKB-ARBA"/>
</dbReference>
<evidence type="ECO:0000256" key="1">
    <source>
        <dbReference type="ARBA" id="ARBA00004123"/>
    </source>
</evidence>
<feature type="domain" description="HMG box" evidence="14">
    <location>
        <begin position="165"/>
        <end position="235"/>
    </location>
</feature>